<feature type="active site" evidence="9">
    <location>
        <position position="42"/>
    </location>
</feature>
<keyword evidence="4 9" id="KW-0547">Nucleotide-binding</keyword>
<dbReference type="OrthoDB" id="9802097at2"/>
<comment type="subcellular location">
    <subcellularLocation>
        <location evidence="9">Cytoplasm</location>
    </subcellularLocation>
</comment>
<organism evidence="10 11">
    <name type="scientific">Sutterella parvirubra YIT 11816</name>
    <dbReference type="NCBI Taxonomy" id="762967"/>
    <lineage>
        <taxon>Bacteria</taxon>
        <taxon>Pseudomonadati</taxon>
        <taxon>Pseudomonadota</taxon>
        <taxon>Betaproteobacteria</taxon>
        <taxon>Burkholderiales</taxon>
        <taxon>Sutterellaceae</taxon>
        <taxon>Sutterella</taxon>
    </lineage>
</organism>
<evidence type="ECO:0000256" key="1">
    <source>
        <dbReference type="ARBA" id="ARBA00022490"/>
    </source>
</evidence>
<evidence type="ECO:0000256" key="8">
    <source>
        <dbReference type="ARBA" id="ARBA00047386"/>
    </source>
</evidence>
<dbReference type="SUPFAM" id="SSF52540">
    <property type="entry name" value="P-loop containing nucleoside triphosphate hydrolases"/>
    <property type="match status" value="1"/>
</dbReference>
<dbReference type="RefSeq" id="WP_008541262.1">
    <property type="nucleotide sequence ID" value="NZ_JH604904.1"/>
</dbReference>
<evidence type="ECO:0000256" key="7">
    <source>
        <dbReference type="ARBA" id="ARBA00022842"/>
    </source>
</evidence>
<dbReference type="GO" id="GO:0005829">
    <property type="term" value="C:cytosol"/>
    <property type="evidence" value="ECO:0007669"/>
    <property type="project" value="TreeGrafter"/>
</dbReference>
<evidence type="ECO:0000256" key="6">
    <source>
        <dbReference type="ARBA" id="ARBA00022840"/>
    </source>
</evidence>
<dbReference type="NCBIfam" id="TIGR00347">
    <property type="entry name" value="bioD"/>
    <property type="match status" value="1"/>
</dbReference>
<keyword evidence="2 9" id="KW-0436">Ligase</keyword>
<dbReference type="PATRIC" id="fig|762967.3.peg.530"/>
<dbReference type="HOGENOM" id="CLU_072551_3_0_4"/>
<keyword evidence="7 9" id="KW-0460">Magnesium</keyword>
<feature type="binding site" evidence="9">
    <location>
        <position position="46"/>
    </location>
    <ligand>
        <name>substrate</name>
    </ligand>
</feature>
<keyword evidence="1 9" id="KW-0963">Cytoplasm</keyword>
<dbReference type="GO" id="GO:0005524">
    <property type="term" value="F:ATP binding"/>
    <property type="evidence" value="ECO:0007669"/>
    <property type="project" value="UniProtKB-UniRule"/>
</dbReference>
<comment type="cofactor">
    <cofactor evidence="9">
        <name>Mg(2+)</name>
        <dbReference type="ChEBI" id="CHEBI:18420"/>
    </cofactor>
</comment>
<proteinExistence type="inferred from homology"/>
<feature type="binding site" evidence="9">
    <location>
        <position position="21"/>
    </location>
    <ligand>
        <name>Mg(2+)</name>
        <dbReference type="ChEBI" id="CHEBI:18420"/>
    </ligand>
</feature>
<dbReference type="UniPathway" id="UPA00078">
    <property type="reaction ID" value="UER00161"/>
</dbReference>
<dbReference type="GO" id="GO:0004141">
    <property type="term" value="F:dethiobiotin synthase activity"/>
    <property type="evidence" value="ECO:0007669"/>
    <property type="project" value="UniProtKB-UniRule"/>
</dbReference>
<keyword evidence="5 9" id="KW-0093">Biotin biosynthesis</keyword>
<sequence length="218" mass="23904">MTSPKQNVWFVSGIDTDAGKTVATGWLARRWMDEGFTVATVKLVQTGAPDGRSPDIAVHRRIMGVTLPEDAEGLTAPALFDYPASPHLAAAMEKRTLDLQAVLRAIETVSGRYDRVLVEGAGGLMVPLTEDLLTIEFAARQHWPVVFVTSGRLGSINHTLLALEAMAARGMRLSHLVWNEHHPSPDAAIDADTYRYLDAWRAKHWPETGMLRCPAIGL</sequence>
<feature type="binding site" evidence="9">
    <location>
        <position position="119"/>
    </location>
    <ligand>
        <name>Mg(2+)</name>
        <dbReference type="ChEBI" id="CHEBI:18420"/>
    </ligand>
</feature>
<name>H3KD45_9BURK</name>
<feature type="binding site" evidence="9">
    <location>
        <position position="55"/>
    </location>
    <ligand>
        <name>Mg(2+)</name>
        <dbReference type="ChEBI" id="CHEBI:18420"/>
    </ligand>
</feature>
<feature type="binding site" evidence="9">
    <location>
        <position position="55"/>
    </location>
    <ligand>
        <name>ATP</name>
        <dbReference type="ChEBI" id="CHEBI:30616"/>
    </ligand>
</feature>
<feature type="binding site" evidence="9">
    <location>
        <begin position="17"/>
        <end position="22"/>
    </location>
    <ligand>
        <name>ATP</name>
        <dbReference type="ChEBI" id="CHEBI:30616"/>
    </ligand>
</feature>
<accession>H3KD45</accession>
<dbReference type="GO" id="GO:0009102">
    <property type="term" value="P:biotin biosynthetic process"/>
    <property type="evidence" value="ECO:0007669"/>
    <property type="project" value="UniProtKB-UniRule"/>
</dbReference>
<dbReference type="STRING" id="762967.HMPREF9440_00651"/>
<comment type="caution">
    <text evidence="10">The sequence shown here is derived from an EMBL/GenBank/DDBJ whole genome shotgun (WGS) entry which is preliminary data.</text>
</comment>
<dbReference type="PANTHER" id="PTHR43210:SF2">
    <property type="entry name" value="ATP-DEPENDENT DETHIOBIOTIN SYNTHETASE BIOD 2"/>
    <property type="match status" value="1"/>
</dbReference>
<comment type="similarity">
    <text evidence="9">Belongs to the dethiobiotin synthetase family.</text>
</comment>
<comment type="catalytic activity">
    <reaction evidence="8">
        <text>(7R,8S)-8-amino-7-(carboxyamino)nonanoate + ATP = (4R,5S)-dethiobiotin + ADP + phosphate + H(+)</text>
        <dbReference type="Rhea" id="RHEA:63684"/>
        <dbReference type="ChEBI" id="CHEBI:15378"/>
        <dbReference type="ChEBI" id="CHEBI:30616"/>
        <dbReference type="ChEBI" id="CHEBI:43474"/>
        <dbReference type="ChEBI" id="CHEBI:149470"/>
        <dbReference type="ChEBI" id="CHEBI:149473"/>
        <dbReference type="ChEBI" id="CHEBI:456216"/>
    </reaction>
</comment>
<dbReference type="InterPro" id="IPR027417">
    <property type="entry name" value="P-loop_NTPase"/>
</dbReference>
<gene>
    <name evidence="9" type="primary">bioD</name>
    <name evidence="10" type="ORF">HMPREF9440_00651</name>
</gene>
<comment type="pathway">
    <text evidence="9">Cofactor biosynthesis; biotin biosynthesis; biotin from 7,8-diaminononanoate: step 1/2.</text>
</comment>
<comment type="function">
    <text evidence="9">Catalyzes a mechanistically unusual reaction, the ATP-dependent insertion of CO2 between the N7 and N8 nitrogen atoms of 7,8-diaminopelargonic acid (DAPA, also called 7,8-diammoniononanoate) to form a ureido ring.</text>
</comment>
<evidence type="ECO:0000256" key="3">
    <source>
        <dbReference type="ARBA" id="ARBA00022723"/>
    </source>
</evidence>
<evidence type="ECO:0000256" key="5">
    <source>
        <dbReference type="ARBA" id="ARBA00022756"/>
    </source>
</evidence>
<keyword evidence="6 9" id="KW-0067">ATP-binding</keyword>
<comment type="caution">
    <text evidence="9">Lacks conserved residue(s) required for the propagation of feature annotation.</text>
</comment>
<dbReference type="GO" id="GO:0000287">
    <property type="term" value="F:magnesium ion binding"/>
    <property type="evidence" value="ECO:0007669"/>
    <property type="project" value="UniProtKB-UniRule"/>
</dbReference>
<comment type="catalytic activity">
    <reaction evidence="9">
        <text>(7R,8S)-7,8-diammoniononanoate + CO2 + ATP = (4R,5S)-dethiobiotin + ADP + phosphate + 3 H(+)</text>
        <dbReference type="Rhea" id="RHEA:15805"/>
        <dbReference type="ChEBI" id="CHEBI:15378"/>
        <dbReference type="ChEBI" id="CHEBI:16526"/>
        <dbReference type="ChEBI" id="CHEBI:30616"/>
        <dbReference type="ChEBI" id="CHEBI:43474"/>
        <dbReference type="ChEBI" id="CHEBI:149469"/>
        <dbReference type="ChEBI" id="CHEBI:149473"/>
        <dbReference type="ChEBI" id="CHEBI:456216"/>
        <dbReference type="EC" id="6.3.3.3"/>
    </reaction>
</comment>
<evidence type="ECO:0000256" key="4">
    <source>
        <dbReference type="ARBA" id="ARBA00022741"/>
    </source>
</evidence>
<dbReference type="HAMAP" id="MF_00336">
    <property type="entry name" value="BioD"/>
    <property type="match status" value="1"/>
</dbReference>
<reference evidence="10 11" key="1">
    <citation type="submission" date="2011-11" db="EMBL/GenBank/DDBJ databases">
        <authorList>
            <person name="Weinstock G."/>
            <person name="Sodergren E."/>
            <person name="Clifton S."/>
            <person name="Fulton L."/>
            <person name="Fulton B."/>
            <person name="Courtney L."/>
            <person name="Fronick C."/>
            <person name="Harrison M."/>
            <person name="Strong C."/>
            <person name="Farmer C."/>
            <person name="Delahaunty K."/>
            <person name="Markovic C."/>
            <person name="Hall O."/>
            <person name="Minx P."/>
            <person name="Tomlinson C."/>
            <person name="Mitreva M."/>
            <person name="Hou S."/>
            <person name="Chen J."/>
            <person name="Wollam A."/>
            <person name="Pepin K.H."/>
            <person name="Johnson M."/>
            <person name="Bhonagiri V."/>
            <person name="Zhang X."/>
            <person name="Suruliraj S."/>
            <person name="Warren W."/>
            <person name="Chinwalla A."/>
            <person name="Mardis E.R."/>
            <person name="Wilson R.K."/>
        </authorList>
    </citation>
    <scope>NUCLEOTIDE SEQUENCE [LARGE SCALE GENOMIC DNA]</scope>
    <source>
        <strain evidence="10 11">YIT 11816</strain>
    </source>
</reference>
<dbReference type="Gene3D" id="3.40.50.300">
    <property type="entry name" value="P-loop containing nucleotide triphosphate hydrolases"/>
    <property type="match status" value="1"/>
</dbReference>
<keyword evidence="11" id="KW-1185">Reference proteome</keyword>
<dbReference type="Pfam" id="PF13500">
    <property type="entry name" value="AAA_26"/>
    <property type="match status" value="1"/>
</dbReference>
<dbReference type="InterPro" id="IPR004472">
    <property type="entry name" value="DTB_synth_BioD"/>
</dbReference>
<protein>
    <recommendedName>
        <fullName evidence="9">ATP-dependent dethiobiotin synthetase BioD</fullName>
        <ecNumber evidence="9">6.3.3.3</ecNumber>
    </recommendedName>
    <alternativeName>
        <fullName evidence="9">DTB synthetase</fullName>
        <shortName evidence="9">DTBS</shortName>
    </alternativeName>
    <alternativeName>
        <fullName evidence="9">Dethiobiotin synthase</fullName>
    </alternativeName>
</protein>
<evidence type="ECO:0000313" key="10">
    <source>
        <dbReference type="EMBL" id="EHY31962.1"/>
    </source>
</evidence>
<dbReference type="EMBL" id="AFBQ01000082">
    <property type="protein sequence ID" value="EHY31962.1"/>
    <property type="molecule type" value="Genomic_DNA"/>
</dbReference>
<dbReference type="EC" id="6.3.3.3" evidence="9"/>
<feature type="binding site" evidence="9">
    <location>
        <begin position="179"/>
        <end position="180"/>
    </location>
    <ligand>
        <name>ATP</name>
        <dbReference type="ChEBI" id="CHEBI:30616"/>
    </ligand>
</feature>
<dbReference type="PANTHER" id="PTHR43210">
    <property type="entry name" value="DETHIOBIOTIN SYNTHETASE"/>
    <property type="match status" value="1"/>
</dbReference>
<feature type="binding site" evidence="9">
    <location>
        <begin position="119"/>
        <end position="122"/>
    </location>
    <ligand>
        <name>ATP</name>
        <dbReference type="ChEBI" id="CHEBI:30616"/>
    </ligand>
</feature>
<evidence type="ECO:0000256" key="9">
    <source>
        <dbReference type="HAMAP-Rule" id="MF_00336"/>
    </source>
</evidence>
<evidence type="ECO:0000256" key="2">
    <source>
        <dbReference type="ARBA" id="ARBA00022598"/>
    </source>
</evidence>
<dbReference type="AlphaFoldDB" id="H3KD45"/>
<comment type="subunit">
    <text evidence="9">Homodimer.</text>
</comment>
<dbReference type="Proteomes" id="UP000004956">
    <property type="component" value="Unassembled WGS sequence"/>
</dbReference>
<evidence type="ECO:0000313" key="11">
    <source>
        <dbReference type="Proteomes" id="UP000004956"/>
    </source>
</evidence>
<dbReference type="CDD" id="cd03109">
    <property type="entry name" value="DTBS"/>
    <property type="match status" value="1"/>
</dbReference>
<keyword evidence="3 9" id="KW-0479">Metal-binding</keyword>
<dbReference type="PIRSF" id="PIRSF006755">
    <property type="entry name" value="DTB_synth"/>
    <property type="match status" value="1"/>
</dbReference>